<evidence type="ECO:0000313" key="1">
    <source>
        <dbReference type="EMBL" id="GAA2426950.1"/>
    </source>
</evidence>
<gene>
    <name evidence="1" type="ORF">GCM10010191_44520</name>
</gene>
<evidence type="ECO:0000313" key="2">
    <source>
        <dbReference type="Proteomes" id="UP001501231"/>
    </source>
</evidence>
<name>A0ABN3JCE0_9ACTN</name>
<dbReference type="Proteomes" id="UP001501231">
    <property type="component" value="Unassembled WGS sequence"/>
</dbReference>
<organism evidence="1 2">
    <name type="scientific">Actinomadura vinacea</name>
    <dbReference type="NCBI Taxonomy" id="115336"/>
    <lineage>
        <taxon>Bacteria</taxon>
        <taxon>Bacillati</taxon>
        <taxon>Actinomycetota</taxon>
        <taxon>Actinomycetes</taxon>
        <taxon>Streptosporangiales</taxon>
        <taxon>Thermomonosporaceae</taxon>
        <taxon>Actinomadura</taxon>
    </lineage>
</organism>
<sequence length="49" mass="5176">MRRIGAVGCNLREHGLPPEPGLVAHIRGNGFELPDVLKHLGSGFESGPS</sequence>
<reference evidence="1 2" key="1">
    <citation type="journal article" date="2019" name="Int. J. Syst. Evol. Microbiol.">
        <title>The Global Catalogue of Microorganisms (GCM) 10K type strain sequencing project: providing services to taxonomists for standard genome sequencing and annotation.</title>
        <authorList>
            <consortium name="The Broad Institute Genomics Platform"/>
            <consortium name="The Broad Institute Genome Sequencing Center for Infectious Disease"/>
            <person name="Wu L."/>
            <person name="Ma J."/>
        </authorList>
    </citation>
    <scope>NUCLEOTIDE SEQUENCE [LARGE SCALE GENOMIC DNA]</scope>
    <source>
        <strain evidence="1 2">JCM 3325</strain>
    </source>
</reference>
<protein>
    <submittedName>
        <fullName evidence="1">Uncharacterized protein</fullName>
    </submittedName>
</protein>
<keyword evidence="2" id="KW-1185">Reference proteome</keyword>
<accession>A0ABN3JCE0</accession>
<dbReference type="EMBL" id="BAAARW010000016">
    <property type="protein sequence ID" value="GAA2426950.1"/>
    <property type="molecule type" value="Genomic_DNA"/>
</dbReference>
<dbReference type="RefSeq" id="WP_344591275.1">
    <property type="nucleotide sequence ID" value="NZ_BAAARW010000016.1"/>
</dbReference>
<proteinExistence type="predicted"/>
<comment type="caution">
    <text evidence="1">The sequence shown here is derived from an EMBL/GenBank/DDBJ whole genome shotgun (WGS) entry which is preliminary data.</text>
</comment>